<evidence type="ECO:0008006" key="4">
    <source>
        <dbReference type="Google" id="ProtNLM"/>
    </source>
</evidence>
<keyword evidence="1" id="KW-1133">Transmembrane helix</keyword>
<feature type="transmembrane region" description="Helical" evidence="1">
    <location>
        <begin position="56"/>
        <end position="81"/>
    </location>
</feature>
<feature type="transmembrane region" description="Helical" evidence="1">
    <location>
        <begin position="17"/>
        <end position="36"/>
    </location>
</feature>
<dbReference type="RefSeq" id="WP_364453330.1">
    <property type="nucleotide sequence ID" value="NZ_JBFARM010000007.1"/>
</dbReference>
<reference evidence="2 3" key="1">
    <citation type="submission" date="2024-06" db="EMBL/GenBank/DDBJ databases">
        <title>The Natural Products Discovery Center: Release of the First 8490 Sequenced Strains for Exploring Actinobacteria Biosynthetic Diversity.</title>
        <authorList>
            <person name="Kalkreuter E."/>
            <person name="Kautsar S.A."/>
            <person name="Yang D."/>
            <person name="Bader C.D."/>
            <person name="Teijaro C.N."/>
            <person name="Fluegel L."/>
            <person name="Davis C.M."/>
            <person name="Simpson J.R."/>
            <person name="Lauterbach L."/>
            <person name="Steele A.D."/>
            <person name="Gui C."/>
            <person name="Meng S."/>
            <person name="Li G."/>
            <person name="Viehrig K."/>
            <person name="Ye F."/>
            <person name="Su P."/>
            <person name="Kiefer A.F."/>
            <person name="Nichols A."/>
            <person name="Cepeda A.J."/>
            <person name="Yan W."/>
            <person name="Fan B."/>
            <person name="Jiang Y."/>
            <person name="Adhikari A."/>
            <person name="Zheng C.-J."/>
            <person name="Schuster L."/>
            <person name="Cowan T.M."/>
            <person name="Smanski M.J."/>
            <person name="Chevrette M.G."/>
            <person name="De Carvalho L.P.S."/>
            <person name="Shen B."/>
        </authorList>
    </citation>
    <scope>NUCLEOTIDE SEQUENCE [LARGE SCALE GENOMIC DNA]</scope>
    <source>
        <strain evidence="2 3">NPDC049574</strain>
    </source>
</reference>
<keyword evidence="3" id="KW-1185">Reference proteome</keyword>
<evidence type="ECO:0000313" key="2">
    <source>
        <dbReference type="EMBL" id="MEV4288454.1"/>
    </source>
</evidence>
<evidence type="ECO:0000313" key="3">
    <source>
        <dbReference type="Proteomes" id="UP001552427"/>
    </source>
</evidence>
<protein>
    <recommendedName>
        <fullName evidence="4">DUF2029 domain-containing protein</fullName>
    </recommendedName>
</protein>
<organism evidence="2 3">
    <name type="scientific">Nonomuraea bangladeshensis</name>
    <dbReference type="NCBI Taxonomy" id="404385"/>
    <lineage>
        <taxon>Bacteria</taxon>
        <taxon>Bacillati</taxon>
        <taxon>Actinomycetota</taxon>
        <taxon>Actinomycetes</taxon>
        <taxon>Streptosporangiales</taxon>
        <taxon>Streptosporangiaceae</taxon>
        <taxon>Nonomuraea</taxon>
    </lineage>
</organism>
<evidence type="ECO:0000256" key="1">
    <source>
        <dbReference type="SAM" id="Phobius"/>
    </source>
</evidence>
<name>A0ABV3H7G6_9ACTN</name>
<keyword evidence="1" id="KW-0472">Membrane</keyword>
<comment type="caution">
    <text evidence="2">The sequence shown here is derived from an EMBL/GenBank/DDBJ whole genome shotgun (WGS) entry which is preliminary data.</text>
</comment>
<dbReference type="Proteomes" id="UP001552427">
    <property type="component" value="Unassembled WGS sequence"/>
</dbReference>
<sequence length="87" mass="8946">MAGVVAVLAARGPLNRAAAVVAGFGLAVILPDVRVMMTAGYLPVMPAAALAGQVEFSLIATMLTWPSVNLLILMVASISVMGRRPAR</sequence>
<accession>A0ABV3H7G6</accession>
<proteinExistence type="predicted"/>
<keyword evidence="1" id="KW-0812">Transmembrane</keyword>
<gene>
    <name evidence="2" type="ORF">AB0K40_23315</name>
</gene>
<dbReference type="EMBL" id="JBFARM010000007">
    <property type="protein sequence ID" value="MEV4288454.1"/>
    <property type="molecule type" value="Genomic_DNA"/>
</dbReference>